<evidence type="ECO:0000256" key="1">
    <source>
        <dbReference type="SAM" id="Coils"/>
    </source>
</evidence>
<keyword evidence="4" id="KW-1185">Reference proteome</keyword>
<keyword evidence="1" id="KW-0175">Coiled coil</keyword>
<dbReference type="InterPro" id="IPR046865">
    <property type="entry name" value="FapA_b_solenoid"/>
</dbReference>
<name>A0A1I1P666_9GAMM</name>
<dbReference type="InterPro" id="IPR005646">
    <property type="entry name" value="FapA"/>
</dbReference>
<dbReference type="OrthoDB" id="5807941at2"/>
<accession>A0A1I1P666</accession>
<dbReference type="Pfam" id="PF03961">
    <property type="entry name" value="FapA"/>
    <property type="match status" value="1"/>
</dbReference>
<dbReference type="Proteomes" id="UP000198862">
    <property type="component" value="Unassembled WGS sequence"/>
</dbReference>
<gene>
    <name evidence="3" type="ORF">SAMN02745724_03259</name>
</gene>
<feature type="domain" description="Flagellar Assembly Protein A N-terminal region" evidence="2">
    <location>
        <begin position="70"/>
        <end position="248"/>
    </location>
</feature>
<dbReference type="AlphaFoldDB" id="A0A1I1P666"/>
<organism evidence="3 4">
    <name type="scientific">Pseudoalteromonas denitrificans DSM 6059</name>
    <dbReference type="NCBI Taxonomy" id="1123010"/>
    <lineage>
        <taxon>Bacteria</taxon>
        <taxon>Pseudomonadati</taxon>
        <taxon>Pseudomonadota</taxon>
        <taxon>Gammaproteobacteria</taxon>
        <taxon>Alteromonadales</taxon>
        <taxon>Pseudoalteromonadaceae</taxon>
        <taxon>Pseudoalteromonas</taxon>
    </lineage>
</organism>
<dbReference type="PANTHER" id="PTHR38032:SF1">
    <property type="entry name" value="RNA-BINDING PROTEIN KHPB N-TERMINAL DOMAIN-CONTAINING PROTEIN"/>
    <property type="match status" value="1"/>
</dbReference>
<evidence type="ECO:0000313" key="4">
    <source>
        <dbReference type="Proteomes" id="UP000198862"/>
    </source>
</evidence>
<dbReference type="Pfam" id="PF20250">
    <property type="entry name" value="FapA_N"/>
    <property type="match status" value="1"/>
</dbReference>
<dbReference type="STRING" id="1123010.SAMN02745724_03259"/>
<dbReference type="InterPro" id="IPR046866">
    <property type="entry name" value="FapA_N"/>
</dbReference>
<reference evidence="3 4" key="1">
    <citation type="submission" date="2016-10" db="EMBL/GenBank/DDBJ databases">
        <authorList>
            <person name="de Groot N.N."/>
        </authorList>
    </citation>
    <scope>NUCLEOTIDE SEQUENCE [LARGE SCALE GENOMIC DNA]</scope>
    <source>
        <strain evidence="3 4">DSM 6059</strain>
    </source>
</reference>
<dbReference type="InterPro" id="IPR036145">
    <property type="entry name" value="MinC_C_sf"/>
</dbReference>
<dbReference type="PANTHER" id="PTHR38032">
    <property type="entry name" value="POLYMERASE-RELATED"/>
    <property type="match status" value="1"/>
</dbReference>
<dbReference type="EMBL" id="FOLO01000028">
    <property type="protein sequence ID" value="SFD03148.1"/>
    <property type="molecule type" value="Genomic_DNA"/>
</dbReference>
<feature type="coiled-coil region" evidence="1">
    <location>
        <begin position="419"/>
        <end position="453"/>
    </location>
</feature>
<dbReference type="SUPFAM" id="SSF63848">
    <property type="entry name" value="Cell-division inhibitor MinC, C-terminal domain"/>
    <property type="match status" value="1"/>
</dbReference>
<dbReference type="RefSeq" id="WP_091986634.1">
    <property type="nucleotide sequence ID" value="NZ_FOLO01000028.1"/>
</dbReference>
<dbReference type="GO" id="GO:0000902">
    <property type="term" value="P:cell morphogenesis"/>
    <property type="evidence" value="ECO:0007669"/>
    <property type="project" value="InterPro"/>
</dbReference>
<proteinExistence type="predicted"/>
<evidence type="ECO:0000259" key="2">
    <source>
        <dbReference type="Pfam" id="PF20250"/>
    </source>
</evidence>
<protein>
    <recommendedName>
        <fullName evidence="2">Flagellar Assembly Protein A N-terminal region domain-containing protein</fullName>
    </recommendedName>
</protein>
<sequence>MFKLISNNQVQLIIDNDYPFPASSDFILQALNASAYCEFEIHEDEIKEFIKNHNESIELIVATKKDATLEIEIAEDKMSAEGILITPQGGKLVDLDSAKAMLIKAGITRGYKQVYLEKLLQQQLNQPAGTKCTGVLASGKQPEAGRDATLEKKVSTLSDRLRKPKLLEDGRVDMLDFGKLASVKPGTILLTKIFETAGKDGYTITGDTIKAKPGQTTKLVAGEGTEIKSNKPNELIAIQSGVPIEINNGMRVDDIYSVESVSVKTGHIDFDGSVLITKNIEPNMKVNAKGNICVLGTVESAELIATGDITIKQGVIGHQNKDNEYLSCKISCHGELELGHAQYTFLKAKNIHIERLASHCHLKAKNLINVGNKDHPMGKLIGGKVLDARRIKLGELGCESGAKIELHLIQDAFKLKDSNEKLLQQQVKTEQHLVELQEALEKVENTKASEQKEALFNKITATHHHWIVQAEKISEKSALFEEYLHQLLEAAEIEVNQKLYPGVELHLFDKVLKTKRIYAPCQMKLREGKIKIDFKT</sequence>
<evidence type="ECO:0000313" key="3">
    <source>
        <dbReference type="EMBL" id="SFD03148.1"/>
    </source>
</evidence>